<dbReference type="Pfam" id="PF07679">
    <property type="entry name" value="I-set"/>
    <property type="match status" value="1"/>
</dbReference>
<dbReference type="SUPFAM" id="SSF48726">
    <property type="entry name" value="Immunoglobulin"/>
    <property type="match status" value="2"/>
</dbReference>
<dbReference type="EnsemblMetazoa" id="BGLB016442-RA">
    <property type="protein sequence ID" value="BGLB016442-PA"/>
    <property type="gene ID" value="BGLB016442"/>
</dbReference>
<dbReference type="GO" id="GO:0016020">
    <property type="term" value="C:membrane"/>
    <property type="evidence" value="ECO:0007669"/>
    <property type="project" value="UniProtKB-SubCell"/>
</dbReference>
<dbReference type="InterPro" id="IPR003599">
    <property type="entry name" value="Ig_sub"/>
</dbReference>
<name>A0A2C9K862_BIOGL</name>
<dbReference type="PANTHER" id="PTHR44170">
    <property type="entry name" value="PROTEIN SIDEKICK"/>
    <property type="match status" value="1"/>
</dbReference>
<organism evidence="4 5">
    <name type="scientific">Biomphalaria glabrata</name>
    <name type="common">Bloodfluke planorb</name>
    <name type="synonym">Freshwater snail</name>
    <dbReference type="NCBI Taxonomy" id="6526"/>
    <lineage>
        <taxon>Eukaryota</taxon>
        <taxon>Metazoa</taxon>
        <taxon>Spiralia</taxon>
        <taxon>Lophotrochozoa</taxon>
        <taxon>Mollusca</taxon>
        <taxon>Gastropoda</taxon>
        <taxon>Heterobranchia</taxon>
        <taxon>Euthyneura</taxon>
        <taxon>Panpulmonata</taxon>
        <taxon>Hygrophila</taxon>
        <taxon>Lymnaeoidea</taxon>
        <taxon>Planorbidae</taxon>
        <taxon>Biomphalaria</taxon>
    </lineage>
</organism>
<dbReference type="Gene3D" id="2.60.40.10">
    <property type="entry name" value="Immunoglobulins"/>
    <property type="match status" value="2"/>
</dbReference>
<dbReference type="InterPro" id="IPR007110">
    <property type="entry name" value="Ig-like_dom"/>
</dbReference>
<dbReference type="STRING" id="6526.A0A2C9K862"/>
<evidence type="ECO:0000313" key="5">
    <source>
        <dbReference type="Proteomes" id="UP000076420"/>
    </source>
</evidence>
<evidence type="ECO:0000313" key="4">
    <source>
        <dbReference type="EnsemblMetazoa" id="BGLB016442-PA"/>
    </source>
</evidence>
<dbReference type="InterPro" id="IPR003598">
    <property type="entry name" value="Ig_sub2"/>
</dbReference>
<evidence type="ECO:0000256" key="1">
    <source>
        <dbReference type="ARBA" id="ARBA00022737"/>
    </source>
</evidence>
<dbReference type="KEGG" id="bgt:106075160"/>
<dbReference type="VEuPathDB" id="VectorBase:BGLB016442"/>
<dbReference type="InterPro" id="IPR036179">
    <property type="entry name" value="Ig-like_dom_sf"/>
</dbReference>
<keyword evidence="1" id="KW-0677">Repeat</keyword>
<dbReference type="PANTHER" id="PTHR44170:SF6">
    <property type="entry name" value="CONTACTIN"/>
    <property type="match status" value="1"/>
</dbReference>
<dbReference type="PROSITE" id="PS50835">
    <property type="entry name" value="IG_LIKE"/>
    <property type="match status" value="2"/>
</dbReference>
<accession>A0A2C9K862</accession>
<dbReference type="SMART" id="SM00409">
    <property type="entry name" value="IG"/>
    <property type="match status" value="2"/>
</dbReference>
<feature type="domain" description="Ig-like" evidence="3">
    <location>
        <begin position="129"/>
        <end position="219"/>
    </location>
</feature>
<dbReference type="SMART" id="SM00408">
    <property type="entry name" value="IGc2"/>
    <property type="match status" value="2"/>
</dbReference>
<dbReference type="InterPro" id="IPR013098">
    <property type="entry name" value="Ig_I-set"/>
</dbReference>
<protein>
    <recommendedName>
        <fullName evidence="3">Ig-like domain-containing protein</fullName>
    </recommendedName>
</protein>
<reference evidence="4" key="1">
    <citation type="submission" date="2020-05" db="UniProtKB">
        <authorList>
            <consortium name="EnsemblMetazoa"/>
        </authorList>
    </citation>
    <scope>IDENTIFICATION</scope>
    <source>
        <strain evidence="4">BB02</strain>
    </source>
</reference>
<dbReference type="Pfam" id="PF13927">
    <property type="entry name" value="Ig_3"/>
    <property type="match status" value="1"/>
</dbReference>
<evidence type="ECO:0000259" key="3">
    <source>
        <dbReference type="PROSITE" id="PS50835"/>
    </source>
</evidence>
<proteinExistence type="predicted"/>
<dbReference type="Proteomes" id="UP000076420">
    <property type="component" value="Unassembled WGS sequence"/>
</dbReference>
<gene>
    <name evidence="4" type="primary">106075160</name>
</gene>
<dbReference type="AlphaFoldDB" id="A0A2C9K862"/>
<feature type="domain" description="Ig-like" evidence="3">
    <location>
        <begin position="53"/>
        <end position="125"/>
    </location>
</feature>
<keyword evidence="2" id="KW-1015">Disulfide bond</keyword>
<sequence>MFQEQLEKDIFITKVDIRQAIADLTAIETSFQTNITKEFEVDVSPEIVREPLGSTIRFLCTPRGRGPFNVVWSRLDGQALPSRATIGTGPGYELTILDVDYTDAGRYVCSVTNPDGSNRDTGTLFVERPDLPIKVRIQEPTRLVKRQGDQAEFICEAIQFNSAANYVLTWRKDGGQLPSKAVEQSGVLYIPDLDQNDLGRYTCTGSQRGRIDSATAEIMFGGRHNYSSPL</sequence>
<evidence type="ECO:0000256" key="2">
    <source>
        <dbReference type="ARBA" id="ARBA00023157"/>
    </source>
</evidence>
<dbReference type="GO" id="GO:0098609">
    <property type="term" value="P:cell-cell adhesion"/>
    <property type="evidence" value="ECO:0007669"/>
    <property type="project" value="TreeGrafter"/>
</dbReference>
<dbReference type="VEuPathDB" id="VectorBase:BGLAX_038611"/>
<dbReference type="InterPro" id="IPR013783">
    <property type="entry name" value="Ig-like_fold"/>
</dbReference>